<dbReference type="SFLD" id="SFLDS00019">
    <property type="entry name" value="Glutathione_Transferase_(cytos"/>
    <property type="match status" value="1"/>
</dbReference>
<evidence type="ECO:0000259" key="1">
    <source>
        <dbReference type="PROSITE" id="PS50404"/>
    </source>
</evidence>
<feature type="non-terminal residue" evidence="2">
    <location>
        <position position="178"/>
    </location>
</feature>
<proteinExistence type="predicted"/>
<dbReference type="GO" id="GO:0016740">
    <property type="term" value="F:transferase activity"/>
    <property type="evidence" value="ECO:0007669"/>
    <property type="project" value="UniProtKB-KW"/>
</dbReference>
<dbReference type="SFLD" id="SFLDG00358">
    <property type="entry name" value="Main_(cytGST)"/>
    <property type="match status" value="1"/>
</dbReference>
<name>A0A6B3N8L7_9CYAN</name>
<dbReference type="Gene3D" id="1.20.1050.10">
    <property type="match status" value="1"/>
</dbReference>
<dbReference type="Gene3D" id="3.40.30.10">
    <property type="entry name" value="Glutaredoxin"/>
    <property type="match status" value="1"/>
</dbReference>
<dbReference type="EMBL" id="JAAHFQ010000031">
    <property type="protein sequence ID" value="NER26464.1"/>
    <property type="molecule type" value="Genomic_DNA"/>
</dbReference>
<dbReference type="SFLD" id="SFLDG01150">
    <property type="entry name" value="Main.1:_Beta-like"/>
    <property type="match status" value="1"/>
</dbReference>
<reference evidence="2" key="1">
    <citation type="submission" date="2019-11" db="EMBL/GenBank/DDBJ databases">
        <title>Genomic insights into an expanded diversity of filamentous marine cyanobacteria reveals the extraordinary biosynthetic potential of Moorea and Okeania.</title>
        <authorList>
            <person name="Ferreira Leao T."/>
            <person name="Wang M."/>
            <person name="Moss N."/>
            <person name="Da Silva R."/>
            <person name="Sanders J."/>
            <person name="Nurk S."/>
            <person name="Gurevich A."/>
            <person name="Humphrey G."/>
            <person name="Reher R."/>
            <person name="Zhu Q."/>
            <person name="Belda-Ferre P."/>
            <person name="Glukhov E."/>
            <person name="Rex R."/>
            <person name="Dorrestein P.C."/>
            <person name="Knight R."/>
            <person name="Pevzner P."/>
            <person name="Gerwick W.H."/>
            <person name="Gerwick L."/>
        </authorList>
    </citation>
    <scope>NUCLEOTIDE SEQUENCE</scope>
    <source>
        <strain evidence="2">SIO1C4</strain>
    </source>
</reference>
<feature type="domain" description="GST N-terminal" evidence="1">
    <location>
        <begin position="1"/>
        <end position="77"/>
    </location>
</feature>
<dbReference type="InterPro" id="IPR036282">
    <property type="entry name" value="Glutathione-S-Trfase_C_sf"/>
</dbReference>
<dbReference type="PANTHER" id="PTHR44051">
    <property type="entry name" value="GLUTATHIONE S-TRANSFERASE-RELATED"/>
    <property type="match status" value="1"/>
</dbReference>
<keyword evidence="2" id="KW-0808">Transferase</keyword>
<sequence>MKLYYIPTTRAVRPRWLLEEMGIPYELISVTMAMTQQPEYRQLHPHGKVPVLVDNDVTIFESAAICAYLADKYPEKGLAPLPLTPARSYYYQWLFYAPLTLEPPVEQFMFHVLPNLPEKLLPKSQHTQVSPTETLQWFAKACSPLNQVLRDNNYLVENRFSAADVVTGGVLLWALKLG</sequence>
<dbReference type="Pfam" id="PF02798">
    <property type="entry name" value="GST_N"/>
    <property type="match status" value="1"/>
</dbReference>
<dbReference type="InterPro" id="IPR036249">
    <property type="entry name" value="Thioredoxin-like_sf"/>
</dbReference>
<gene>
    <name evidence="2" type="ORF">F6J89_02255</name>
</gene>
<organism evidence="2">
    <name type="scientific">Symploca sp. SIO1C4</name>
    <dbReference type="NCBI Taxonomy" id="2607765"/>
    <lineage>
        <taxon>Bacteria</taxon>
        <taxon>Bacillati</taxon>
        <taxon>Cyanobacteriota</taxon>
        <taxon>Cyanophyceae</taxon>
        <taxon>Coleofasciculales</taxon>
        <taxon>Coleofasciculaceae</taxon>
        <taxon>Symploca</taxon>
    </lineage>
</organism>
<protein>
    <submittedName>
        <fullName evidence="2">Glutathione S-transferase family protein</fullName>
    </submittedName>
</protein>
<dbReference type="PANTHER" id="PTHR44051:SF8">
    <property type="entry name" value="GLUTATHIONE S-TRANSFERASE GSTA"/>
    <property type="match status" value="1"/>
</dbReference>
<dbReference type="InterPro" id="IPR004045">
    <property type="entry name" value="Glutathione_S-Trfase_N"/>
</dbReference>
<comment type="caution">
    <text evidence="2">The sequence shown here is derived from an EMBL/GenBank/DDBJ whole genome shotgun (WGS) entry which is preliminary data.</text>
</comment>
<dbReference type="SUPFAM" id="SSF47616">
    <property type="entry name" value="GST C-terminal domain-like"/>
    <property type="match status" value="1"/>
</dbReference>
<dbReference type="PROSITE" id="PS50404">
    <property type="entry name" value="GST_NTER"/>
    <property type="match status" value="1"/>
</dbReference>
<dbReference type="AlphaFoldDB" id="A0A6B3N8L7"/>
<accession>A0A6B3N8L7</accession>
<dbReference type="CDD" id="cd03046">
    <property type="entry name" value="GST_N_GTT1_like"/>
    <property type="match status" value="1"/>
</dbReference>
<dbReference type="SUPFAM" id="SSF52833">
    <property type="entry name" value="Thioredoxin-like"/>
    <property type="match status" value="1"/>
</dbReference>
<evidence type="ECO:0000313" key="2">
    <source>
        <dbReference type="EMBL" id="NER26464.1"/>
    </source>
</evidence>
<dbReference type="InterPro" id="IPR040079">
    <property type="entry name" value="Glutathione_S-Trfase"/>
</dbReference>